<dbReference type="PANTHER" id="PTHR10880">
    <property type="entry name" value="MORTALITY FACTOR 4-LIKE PROTEIN"/>
    <property type="match status" value="1"/>
</dbReference>
<sequence length="334" mass="38765">MTSAVKPKDGAEFKVPPKFKFQEGEKVLCFHGPLIYEAKCLQSRVEEKEKIVQYHIHYSGWNKSWDEWVPESRVLKYNEANLQRQKELHKAQKTEPKGKRGKKRSTSGKELDTSRDKDGDSRSSTPIDRYSGRQSTSAPSSSQESSSDVPKRKRSKTDPTVESEEQFLAKLEIKIKLPDELKPILVDDWEYISKQRRLVKIPSKHTVESILDDYSKQRVPLKQPIINKEEARLEVTDGIREYFNVMLGTQLLYKTERKQYNEVTKEHPDTVASKLYGPVHLLRLFVKIGCALAYTRLDERTVQLLVLHLHDFLKFFHKNIGTYFSPQDYTAPVP</sequence>
<evidence type="ECO:0000313" key="8">
    <source>
        <dbReference type="EMBL" id="CAH1407729.1"/>
    </source>
</evidence>
<feature type="compositionally biased region" description="Basic and acidic residues" evidence="6">
    <location>
        <begin position="107"/>
        <end position="121"/>
    </location>
</feature>
<dbReference type="PANTHER" id="PTHR10880:SF48">
    <property type="entry name" value="MORTALITY FACTOR 4 LIKE 2"/>
    <property type="match status" value="1"/>
</dbReference>
<evidence type="ECO:0000256" key="6">
    <source>
        <dbReference type="SAM" id="MobiDB-lite"/>
    </source>
</evidence>
<feature type="domain" description="Chromo" evidence="7">
    <location>
        <begin position="20"/>
        <end position="90"/>
    </location>
</feature>
<keyword evidence="5" id="KW-0539">Nucleus</keyword>
<dbReference type="AlphaFoldDB" id="A0A9P0HRK0"/>
<dbReference type="InterPro" id="IPR038217">
    <property type="entry name" value="MRG_C_sf"/>
</dbReference>
<evidence type="ECO:0000256" key="2">
    <source>
        <dbReference type="ARBA" id="ARBA00022853"/>
    </source>
</evidence>
<evidence type="ECO:0000256" key="1">
    <source>
        <dbReference type="ARBA" id="ARBA00004123"/>
    </source>
</evidence>
<organism evidence="8 9">
    <name type="scientific">Nezara viridula</name>
    <name type="common">Southern green stink bug</name>
    <name type="synonym">Cimex viridulus</name>
    <dbReference type="NCBI Taxonomy" id="85310"/>
    <lineage>
        <taxon>Eukaryota</taxon>
        <taxon>Metazoa</taxon>
        <taxon>Ecdysozoa</taxon>
        <taxon>Arthropoda</taxon>
        <taxon>Hexapoda</taxon>
        <taxon>Insecta</taxon>
        <taxon>Pterygota</taxon>
        <taxon>Neoptera</taxon>
        <taxon>Paraneoptera</taxon>
        <taxon>Hemiptera</taxon>
        <taxon>Heteroptera</taxon>
        <taxon>Panheteroptera</taxon>
        <taxon>Pentatomomorpha</taxon>
        <taxon>Pentatomoidea</taxon>
        <taxon>Pentatomidae</taxon>
        <taxon>Pentatominae</taxon>
        <taxon>Nezara</taxon>
    </lineage>
</organism>
<dbReference type="Pfam" id="PF22732">
    <property type="entry name" value="MSL3_chromo-like"/>
    <property type="match status" value="1"/>
</dbReference>
<dbReference type="InterPro" id="IPR053820">
    <property type="entry name" value="MSL3_chromo-like"/>
</dbReference>
<dbReference type="Pfam" id="PF05712">
    <property type="entry name" value="MRG"/>
    <property type="match status" value="1"/>
</dbReference>
<dbReference type="GO" id="GO:0006325">
    <property type="term" value="P:chromatin organization"/>
    <property type="evidence" value="ECO:0007669"/>
    <property type="project" value="UniProtKB-KW"/>
</dbReference>
<proteinExistence type="predicted"/>
<dbReference type="Proteomes" id="UP001152798">
    <property type="component" value="Chromosome 7"/>
</dbReference>
<keyword evidence="4" id="KW-0804">Transcription</keyword>
<gene>
    <name evidence="8" type="ORF">NEZAVI_LOCUS15386</name>
</gene>
<accession>A0A9P0HRK0</accession>
<dbReference type="InterPro" id="IPR008676">
    <property type="entry name" value="MRG"/>
</dbReference>
<dbReference type="SMART" id="SM00298">
    <property type="entry name" value="CHROMO"/>
    <property type="match status" value="1"/>
</dbReference>
<dbReference type="OrthoDB" id="6624743at2759"/>
<feature type="compositionally biased region" description="Low complexity" evidence="6">
    <location>
        <begin position="132"/>
        <end position="147"/>
    </location>
</feature>
<dbReference type="GO" id="GO:0005634">
    <property type="term" value="C:nucleus"/>
    <property type="evidence" value="ECO:0007669"/>
    <property type="project" value="UniProtKB-SubCell"/>
</dbReference>
<dbReference type="InterPro" id="IPR016197">
    <property type="entry name" value="Chromo-like_dom_sf"/>
</dbReference>
<reference evidence="8" key="1">
    <citation type="submission" date="2022-01" db="EMBL/GenBank/DDBJ databases">
        <authorList>
            <person name="King R."/>
        </authorList>
    </citation>
    <scope>NUCLEOTIDE SEQUENCE</scope>
</reference>
<dbReference type="FunFam" id="2.30.30.140:FF:000024">
    <property type="entry name" value="Mortality factor 4-like protein 1"/>
    <property type="match status" value="1"/>
</dbReference>
<dbReference type="PROSITE" id="PS51640">
    <property type="entry name" value="MRG"/>
    <property type="match status" value="1"/>
</dbReference>
<feature type="compositionally biased region" description="Basic and acidic residues" evidence="6">
    <location>
        <begin position="85"/>
        <end position="98"/>
    </location>
</feature>
<keyword evidence="9" id="KW-1185">Reference proteome</keyword>
<dbReference type="SUPFAM" id="SSF54160">
    <property type="entry name" value="Chromo domain-like"/>
    <property type="match status" value="1"/>
</dbReference>
<protein>
    <recommendedName>
        <fullName evidence="7">Chromo domain-containing protein</fullName>
    </recommendedName>
</protein>
<evidence type="ECO:0000256" key="4">
    <source>
        <dbReference type="ARBA" id="ARBA00023163"/>
    </source>
</evidence>
<evidence type="ECO:0000313" key="9">
    <source>
        <dbReference type="Proteomes" id="UP001152798"/>
    </source>
</evidence>
<evidence type="ECO:0000256" key="5">
    <source>
        <dbReference type="ARBA" id="ARBA00023242"/>
    </source>
</evidence>
<feature type="region of interest" description="Disordered" evidence="6">
    <location>
        <begin position="85"/>
        <end position="163"/>
    </location>
</feature>
<keyword evidence="3" id="KW-0805">Transcription regulation</keyword>
<evidence type="ECO:0000259" key="7">
    <source>
        <dbReference type="SMART" id="SM00298"/>
    </source>
</evidence>
<dbReference type="Gene3D" id="2.30.30.140">
    <property type="match status" value="1"/>
</dbReference>
<dbReference type="EMBL" id="OV725083">
    <property type="protein sequence ID" value="CAH1407729.1"/>
    <property type="molecule type" value="Genomic_DNA"/>
</dbReference>
<dbReference type="GO" id="GO:0035267">
    <property type="term" value="C:NuA4 histone acetyltransferase complex"/>
    <property type="evidence" value="ECO:0007669"/>
    <property type="project" value="TreeGrafter"/>
</dbReference>
<keyword evidence="2" id="KW-0156">Chromatin regulator</keyword>
<dbReference type="PIRSF" id="PIRSF038133">
    <property type="entry name" value="HAT_Nua4_EAF3/MRG15"/>
    <property type="match status" value="1"/>
</dbReference>
<evidence type="ECO:0000256" key="3">
    <source>
        <dbReference type="ARBA" id="ARBA00023015"/>
    </source>
</evidence>
<name>A0A9P0HRK0_NEZVI</name>
<comment type="subcellular location">
    <subcellularLocation>
        <location evidence="1">Nucleus</location>
    </subcellularLocation>
</comment>
<dbReference type="Gene3D" id="1.10.274.30">
    <property type="entry name" value="MRG domain"/>
    <property type="match status" value="1"/>
</dbReference>
<dbReference type="CDD" id="cd18983">
    <property type="entry name" value="CBD_MSL3_like"/>
    <property type="match status" value="1"/>
</dbReference>
<dbReference type="GO" id="GO:0006355">
    <property type="term" value="P:regulation of DNA-templated transcription"/>
    <property type="evidence" value="ECO:0007669"/>
    <property type="project" value="InterPro"/>
</dbReference>
<dbReference type="InterPro" id="IPR026541">
    <property type="entry name" value="MRG_dom"/>
</dbReference>
<dbReference type="InterPro" id="IPR000953">
    <property type="entry name" value="Chromo/chromo_shadow_dom"/>
</dbReference>